<dbReference type="RefSeq" id="WP_090321777.1">
    <property type="nucleotide sequence ID" value="NZ_FNOE01000031.1"/>
</dbReference>
<organism evidence="3 4">
    <name type="scientific">Nitrosomonas oligotropha</name>
    <dbReference type="NCBI Taxonomy" id="42354"/>
    <lineage>
        <taxon>Bacteria</taxon>
        <taxon>Pseudomonadati</taxon>
        <taxon>Pseudomonadota</taxon>
        <taxon>Betaproteobacteria</taxon>
        <taxon>Nitrosomonadales</taxon>
        <taxon>Nitrosomonadaceae</taxon>
        <taxon>Nitrosomonas</taxon>
    </lineage>
</organism>
<evidence type="ECO:0000259" key="2">
    <source>
        <dbReference type="PROSITE" id="PS50110"/>
    </source>
</evidence>
<dbReference type="PANTHER" id="PTHR44520:SF2">
    <property type="entry name" value="RESPONSE REGULATOR RCP1"/>
    <property type="match status" value="1"/>
</dbReference>
<evidence type="ECO:0000313" key="3">
    <source>
        <dbReference type="EMBL" id="SEO95119.1"/>
    </source>
</evidence>
<reference evidence="4" key="1">
    <citation type="submission" date="2016-10" db="EMBL/GenBank/DDBJ databases">
        <authorList>
            <person name="Varghese N."/>
            <person name="Submissions S."/>
        </authorList>
    </citation>
    <scope>NUCLEOTIDE SEQUENCE [LARGE SCALE GENOMIC DNA]</scope>
    <source>
        <strain evidence="4">Nm76</strain>
    </source>
</reference>
<dbReference type="STRING" id="42354.SAMN05216333_12821"/>
<dbReference type="Proteomes" id="UP000198814">
    <property type="component" value="Unassembled WGS sequence"/>
</dbReference>
<keyword evidence="1" id="KW-0597">Phosphoprotein</keyword>
<evidence type="ECO:0000256" key="1">
    <source>
        <dbReference type="PROSITE-ProRule" id="PRU00169"/>
    </source>
</evidence>
<dbReference type="InterPro" id="IPR001789">
    <property type="entry name" value="Sig_transdc_resp-reg_receiver"/>
</dbReference>
<dbReference type="Gene3D" id="3.40.50.2300">
    <property type="match status" value="1"/>
</dbReference>
<dbReference type="Pfam" id="PF00072">
    <property type="entry name" value="Response_reg"/>
    <property type="match status" value="1"/>
</dbReference>
<feature type="domain" description="Response regulatory" evidence="2">
    <location>
        <begin position="11"/>
        <end position="136"/>
    </location>
</feature>
<dbReference type="OrthoDB" id="9793549at2"/>
<sequence>MQQKRNIDPRMILMIDDNPTDVLLIKEAFAFCEGNCEVYVAEDGVYALEFLRRQGEFLSAPRPDIILLDLNMPRKSGLEVLTELKSDHDFKRIPVIVYTSSVTKEDINAAYNHHANSYIKKSVDFDDCIKTAQSIKDFWFTSSVLSEP</sequence>
<dbReference type="SUPFAM" id="SSF52172">
    <property type="entry name" value="CheY-like"/>
    <property type="match status" value="1"/>
</dbReference>
<keyword evidence="4" id="KW-1185">Reference proteome</keyword>
<dbReference type="CDD" id="cd17557">
    <property type="entry name" value="REC_Rcp-like"/>
    <property type="match status" value="1"/>
</dbReference>
<dbReference type="PANTHER" id="PTHR44520">
    <property type="entry name" value="RESPONSE REGULATOR RCP1-RELATED"/>
    <property type="match status" value="1"/>
</dbReference>
<accession>A0A1H8TVT9</accession>
<dbReference type="PROSITE" id="PS50110">
    <property type="entry name" value="RESPONSE_REGULATORY"/>
    <property type="match status" value="1"/>
</dbReference>
<dbReference type="EMBL" id="FODO01000028">
    <property type="protein sequence ID" value="SEO95119.1"/>
    <property type="molecule type" value="Genomic_DNA"/>
</dbReference>
<evidence type="ECO:0000313" key="4">
    <source>
        <dbReference type="Proteomes" id="UP000198814"/>
    </source>
</evidence>
<gene>
    <name evidence="3" type="ORF">SAMN05216333_12821</name>
</gene>
<dbReference type="GO" id="GO:0000160">
    <property type="term" value="P:phosphorelay signal transduction system"/>
    <property type="evidence" value="ECO:0007669"/>
    <property type="project" value="InterPro"/>
</dbReference>
<protein>
    <submittedName>
        <fullName evidence="3">Response regulator receiver domain-containing protein</fullName>
    </submittedName>
</protein>
<name>A0A1H8TVT9_9PROT</name>
<proteinExistence type="predicted"/>
<feature type="modified residue" description="4-aspartylphosphate" evidence="1">
    <location>
        <position position="69"/>
    </location>
</feature>
<dbReference type="InterPro" id="IPR011006">
    <property type="entry name" value="CheY-like_superfamily"/>
</dbReference>
<dbReference type="AlphaFoldDB" id="A0A1H8TVT9"/>
<dbReference type="SMART" id="SM00448">
    <property type="entry name" value="REC"/>
    <property type="match status" value="1"/>
</dbReference>
<dbReference type="InterPro" id="IPR052893">
    <property type="entry name" value="TCS_response_regulator"/>
</dbReference>